<dbReference type="SUPFAM" id="SSF53474">
    <property type="entry name" value="alpha/beta-Hydrolases"/>
    <property type="match status" value="1"/>
</dbReference>
<keyword evidence="2" id="KW-1185">Reference proteome</keyword>
<protein>
    <recommendedName>
        <fullName evidence="3">AB hydrolase-1 domain-containing protein</fullName>
    </recommendedName>
</protein>
<dbReference type="AlphaFoldDB" id="A0A1Y2C206"/>
<evidence type="ECO:0008006" key="3">
    <source>
        <dbReference type="Google" id="ProtNLM"/>
    </source>
</evidence>
<reference evidence="1 2" key="1">
    <citation type="submission" date="2016-07" db="EMBL/GenBank/DDBJ databases">
        <title>Pervasive Adenine N6-methylation of Active Genes in Fungi.</title>
        <authorList>
            <consortium name="DOE Joint Genome Institute"/>
            <person name="Mondo S.J."/>
            <person name="Dannebaum R.O."/>
            <person name="Kuo R.C."/>
            <person name="Labutti K."/>
            <person name="Haridas S."/>
            <person name="Kuo A."/>
            <person name="Salamov A."/>
            <person name="Ahrendt S.R."/>
            <person name="Lipzen A."/>
            <person name="Sullivan W."/>
            <person name="Andreopoulos W.B."/>
            <person name="Clum A."/>
            <person name="Lindquist E."/>
            <person name="Daum C."/>
            <person name="Ramamoorthy G.K."/>
            <person name="Gryganskyi A."/>
            <person name="Culley D."/>
            <person name="Magnuson J.K."/>
            <person name="James T.Y."/>
            <person name="O'Malley M.A."/>
            <person name="Stajich J.E."/>
            <person name="Spatafora J.W."/>
            <person name="Visel A."/>
            <person name="Grigoriev I.V."/>
        </authorList>
    </citation>
    <scope>NUCLEOTIDE SEQUENCE [LARGE SCALE GENOMIC DNA]</scope>
    <source>
        <strain evidence="1 2">JEL800</strain>
    </source>
</reference>
<evidence type="ECO:0000313" key="1">
    <source>
        <dbReference type="EMBL" id="ORY40345.1"/>
    </source>
</evidence>
<name>A0A1Y2C206_9FUNG</name>
<gene>
    <name evidence="1" type="ORF">BCR33DRAFT_719354</name>
</gene>
<dbReference type="InterPro" id="IPR029058">
    <property type="entry name" value="AB_hydrolase_fold"/>
</dbReference>
<sequence length="293" mass="32099">MAENSFSLHIHCVGSAKQFVPTIILETGLAVPAQVSWSKICWYDRAGYGFSDSGPMPQLRKRNSEEQGPFVLVGHSYGGFIVRLLADAHPEQIAGMFVPHLKPYTSVALQTAIKASLLNPFAALDRYLLREEVSPLHDGLTLTPTQTALTFQGKFWKAISNEILNLHNNAVVSPYCTPNKSSLSDQFTRLADTNPDTICRPITDTAPNAFGQALFEGQWKLATELSDMTRFSFMDGSHAGFFVDGCAAGVTVVEAVESVVKQAGLYMRGCEEMRSASARGDILEDEEDEEAEE</sequence>
<dbReference type="EMBL" id="MCGO01000035">
    <property type="protein sequence ID" value="ORY40345.1"/>
    <property type="molecule type" value="Genomic_DNA"/>
</dbReference>
<dbReference type="STRING" id="329046.A0A1Y2C206"/>
<evidence type="ECO:0000313" key="2">
    <source>
        <dbReference type="Proteomes" id="UP000193642"/>
    </source>
</evidence>
<organism evidence="1 2">
    <name type="scientific">Rhizoclosmatium globosum</name>
    <dbReference type="NCBI Taxonomy" id="329046"/>
    <lineage>
        <taxon>Eukaryota</taxon>
        <taxon>Fungi</taxon>
        <taxon>Fungi incertae sedis</taxon>
        <taxon>Chytridiomycota</taxon>
        <taxon>Chytridiomycota incertae sedis</taxon>
        <taxon>Chytridiomycetes</taxon>
        <taxon>Chytridiales</taxon>
        <taxon>Chytriomycetaceae</taxon>
        <taxon>Rhizoclosmatium</taxon>
    </lineage>
</organism>
<proteinExistence type="predicted"/>
<dbReference type="Gene3D" id="3.40.50.1820">
    <property type="entry name" value="alpha/beta hydrolase"/>
    <property type="match status" value="1"/>
</dbReference>
<comment type="caution">
    <text evidence="1">The sequence shown here is derived from an EMBL/GenBank/DDBJ whole genome shotgun (WGS) entry which is preliminary data.</text>
</comment>
<accession>A0A1Y2C206</accession>
<dbReference type="Proteomes" id="UP000193642">
    <property type="component" value="Unassembled WGS sequence"/>
</dbReference>
<dbReference type="OrthoDB" id="164921at2759"/>